<keyword evidence="1" id="KW-1133">Transmembrane helix</keyword>
<feature type="transmembrane region" description="Helical" evidence="1">
    <location>
        <begin position="6"/>
        <end position="23"/>
    </location>
</feature>
<evidence type="ECO:0000256" key="1">
    <source>
        <dbReference type="SAM" id="Phobius"/>
    </source>
</evidence>
<keyword evidence="1" id="KW-0472">Membrane</keyword>
<proteinExistence type="predicted"/>
<reference evidence="2 3" key="1">
    <citation type="journal article" date="2018" name="Sci. Rep.">
        <title>Genomic signatures of local adaptation to the degree of environmental predictability in rotifers.</title>
        <authorList>
            <person name="Franch-Gras L."/>
            <person name="Hahn C."/>
            <person name="Garcia-Roger E.M."/>
            <person name="Carmona M.J."/>
            <person name="Serra M."/>
            <person name="Gomez A."/>
        </authorList>
    </citation>
    <scope>NUCLEOTIDE SEQUENCE [LARGE SCALE GENOMIC DNA]</scope>
    <source>
        <strain evidence="2">HYR1</strain>
    </source>
</reference>
<organism evidence="2 3">
    <name type="scientific">Brachionus plicatilis</name>
    <name type="common">Marine rotifer</name>
    <name type="synonym">Brachionus muelleri</name>
    <dbReference type="NCBI Taxonomy" id="10195"/>
    <lineage>
        <taxon>Eukaryota</taxon>
        <taxon>Metazoa</taxon>
        <taxon>Spiralia</taxon>
        <taxon>Gnathifera</taxon>
        <taxon>Rotifera</taxon>
        <taxon>Eurotatoria</taxon>
        <taxon>Monogononta</taxon>
        <taxon>Pseudotrocha</taxon>
        <taxon>Ploima</taxon>
        <taxon>Brachionidae</taxon>
        <taxon>Brachionus</taxon>
    </lineage>
</organism>
<gene>
    <name evidence="2" type="ORF">BpHYR1_019046</name>
</gene>
<protein>
    <submittedName>
        <fullName evidence="2">Uncharacterized protein</fullName>
    </submittedName>
</protein>
<comment type="caution">
    <text evidence="2">The sequence shown here is derived from an EMBL/GenBank/DDBJ whole genome shotgun (WGS) entry which is preliminary data.</text>
</comment>
<keyword evidence="1" id="KW-0812">Transmembrane</keyword>
<evidence type="ECO:0000313" key="3">
    <source>
        <dbReference type="Proteomes" id="UP000276133"/>
    </source>
</evidence>
<dbReference type="EMBL" id="REGN01013409">
    <property type="protein sequence ID" value="RMZ93955.1"/>
    <property type="molecule type" value="Genomic_DNA"/>
</dbReference>
<dbReference type="Proteomes" id="UP000276133">
    <property type="component" value="Unassembled WGS sequence"/>
</dbReference>
<dbReference type="AlphaFoldDB" id="A0A3M7P4F1"/>
<keyword evidence="3" id="KW-1185">Reference proteome</keyword>
<sequence length="91" mass="11113">MSIKGIILGSCFILNFLCYDYYIHKLKDLLKLKDQKNTKNIFYRILFLFRYYSVQRKQNLELFIGYVYRYTLTFAIEKKLCSLELIKFRVS</sequence>
<evidence type="ECO:0000313" key="2">
    <source>
        <dbReference type="EMBL" id="RMZ93955.1"/>
    </source>
</evidence>
<name>A0A3M7P4F1_BRAPC</name>
<accession>A0A3M7P4F1</accession>